<dbReference type="Gene3D" id="1.10.1760.20">
    <property type="match status" value="1"/>
</dbReference>
<accession>A0A1Y4SUI0</accession>
<dbReference type="AlphaFoldDB" id="A0A1Y4SUI0"/>
<comment type="caution">
    <text evidence="1">The sequence shown here is derived from an EMBL/GenBank/DDBJ whole genome shotgun (WGS) entry which is preliminary data.</text>
</comment>
<name>A0A1Y4SUI0_9FIRM</name>
<sequence>MKTKKLTFGAMCLAISLLLPQVFHIIGMQQAGSVFLPMHLPVFIGGMLLGPIYGLFLGIFAPLTSFVVTGMPSADRVLFMMSELATYGTVSGLLFHQFHFSKQKFGSLSALVLSMIAGRVIYGIVISIATYIFGIPLGGIPAVIAATTTGIPGIIIQLIFVPTIVMAIVKGGYFDEVAATAKKA</sequence>
<dbReference type="RefSeq" id="WP_087358735.1">
    <property type="nucleotide sequence ID" value="NZ_JAUDCK010000001.1"/>
</dbReference>
<dbReference type="OrthoDB" id="9815422at2"/>
<reference evidence="1 2" key="1">
    <citation type="journal article" date="2018" name="BMC Genomics">
        <title>Whole genome sequencing and function prediction of 133 gut anaerobes isolated from chicken caecum in pure cultures.</title>
        <authorList>
            <person name="Medvecky M."/>
            <person name="Cejkova D."/>
            <person name="Polansky O."/>
            <person name="Karasova D."/>
            <person name="Kubasova T."/>
            <person name="Cizek A."/>
            <person name="Rychlik I."/>
        </authorList>
    </citation>
    <scope>NUCLEOTIDE SEQUENCE [LARGE SCALE GENOMIC DNA]</scope>
    <source>
        <strain evidence="1 2">An13</strain>
    </source>
</reference>
<gene>
    <name evidence="1" type="ORF">B5E75_09685</name>
</gene>
<dbReference type="InterPro" id="IPR024529">
    <property type="entry name" value="ECF_trnsprt_substrate-spec"/>
</dbReference>
<dbReference type="EMBL" id="NFLJ01000028">
    <property type="protein sequence ID" value="OUQ33566.1"/>
    <property type="molecule type" value="Genomic_DNA"/>
</dbReference>
<dbReference type="Pfam" id="PF12822">
    <property type="entry name" value="ECF_trnsprt"/>
    <property type="match status" value="1"/>
</dbReference>
<organism evidence="1 2">
    <name type="scientific">Massilimicrobiota timonensis</name>
    <dbReference type="NCBI Taxonomy" id="1776392"/>
    <lineage>
        <taxon>Bacteria</taxon>
        <taxon>Bacillati</taxon>
        <taxon>Bacillota</taxon>
        <taxon>Erysipelotrichia</taxon>
        <taxon>Erysipelotrichales</taxon>
        <taxon>Erysipelotrichaceae</taxon>
        <taxon>Massilimicrobiota</taxon>
    </lineage>
</organism>
<keyword evidence="2" id="KW-1185">Reference proteome</keyword>
<proteinExistence type="predicted"/>
<protein>
    <submittedName>
        <fullName evidence="1">Uncharacterized protein</fullName>
    </submittedName>
</protein>
<dbReference type="GO" id="GO:0022857">
    <property type="term" value="F:transmembrane transporter activity"/>
    <property type="evidence" value="ECO:0007669"/>
    <property type="project" value="InterPro"/>
</dbReference>
<evidence type="ECO:0000313" key="1">
    <source>
        <dbReference type="EMBL" id="OUQ33566.1"/>
    </source>
</evidence>
<dbReference type="Proteomes" id="UP000195305">
    <property type="component" value="Unassembled WGS sequence"/>
</dbReference>
<evidence type="ECO:0000313" key="2">
    <source>
        <dbReference type="Proteomes" id="UP000195305"/>
    </source>
</evidence>